<dbReference type="PRINTS" id="PR00081">
    <property type="entry name" value="GDHRDH"/>
</dbReference>
<dbReference type="Gene3D" id="3.40.50.720">
    <property type="entry name" value="NAD(P)-binding Rossmann-like Domain"/>
    <property type="match status" value="1"/>
</dbReference>
<dbReference type="AlphaFoldDB" id="A0A5J5IDM9"/>
<reference evidence="3 4" key="1">
    <citation type="submission" date="2019-09" db="EMBL/GenBank/DDBJ databases">
        <title>Draft genome sequence of Ginsengibacter sp. BR5-29.</title>
        <authorList>
            <person name="Im W.-T."/>
        </authorList>
    </citation>
    <scope>NUCLEOTIDE SEQUENCE [LARGE SCALE GENOMIC DNA]</scope>
    <source>
        <strain evidence="3 4">BR5-29</strain>
    </source>
</reference>
<dbReference type="RefSeq" id="WP_150416194.1">
    <property type="nucleotide sequence ID" value="NZ_VYQF01000006.1"/>
</dbReference>
<evidence type="ECO:0000256" key="1">
    <source>
        <dbReference type="ARBA" id="ARBA00023002"/>
    </source>
</evidence>
<dbReference type="CDD" id="cd05327">
    <property type="entry name" value="retinol-DH_like_SDR_c_like"/>
    <property type="match status" value="1"/>
</dbReference>
<evidence type="ECO:0000313" key="4">
    <source>
        <dbReference type="Proteomes" id="UP000326903"/>
    </source>
</evidence>
<sequence>MSAQTIFITGATDGIGKLTARDLAKLNKDAAILIHGRNKIKLDKVIEEIKSASGNQNVEGYIADLSSMDDVRKLANDVLAKHDKINILINNAGAGFAASRYGKDGTETRFTVNYLAPFLLTHLLLPAIKNAAPSRIINVASAGQSPVNFKDIMLEKSFDGLTAYTQSKLALIMFTIDLADELKNDNVTVNSLHPGTYLDTNMVHDAGIKPHGTAQSGADATIYLATSPTLKNTTGEYFNVKNEAKANAQAYDMDARKQLRNLSLKLTNLT</sequence>
<dbReference type="InterPro" id="IPR020904">
    <property type="entry name" value="Sc_DH/Rdtase_CS"/>
</dbReference>
<accession>A0A5J5IDM9</accession>
<keyword evidence="1" id="KW-0560">Oxidoreductase</keyword>
<dbReference type="GO" id="GO:0016491">
    <property type="term" value="F:oxidoreductase activity"/>
    <property type="evidence" value="ECO:0007669"/>
    <property type="project" value="UniProtKB-KW"/>
</dbReference>
<name>A0A5J5IDM9_9BACT</name>
<gene>
    <name evidence="3" type="ORF">FW778_17720</name>
</gene>
<keyword evidence="4" id="KW-1185">Reference proteome</keyword>
<dbReference type="InterPro" id="IPR002347">
    <property type="entry name" value="SDR_fam"/>
</dbReference>
<protein>
    <submittedName>
        <fullName evidence="3">SDR family oxidoreductase</fullName>
    </submittedName>
</protein>
<dbReference type="SUPFAM" id="SSF51735">
    <property type="entry name" value="NAD(P)-binding Rossmann-fold domains"/>
    <property type="match status" value="1"/>
</dbReference>
<dbReference type="PANTHER" id="PTHR43157:SF31">
    <property type="entry name" value="PHOSPHATIDYLINOSITOL-GLYCAN BIOSYNTHESIS CLASS F PROTEIN"/>
    <property type="match status" value="1"/>
</dbReference>
<dbReference type="InterPro" id="IPR036291">
    <property type="entry name" value="NAD(P)-bd_dom_sf"/>
</dbReference>
<dbReference type="PANTHER" id="PTHR43157">
    <property type="entry name" value="PHOSPHATIDYLINOSITOL-GLYCAN BIOSYNTHESIS CLASS F PROTEIN-RELATED"/>
    <property type="match status" value="1"/>
</dbReference>
<dbReference type="EMBL" id="VYQF01000006">
    <property type="protein sequence ID" value="KAA9037266.1"/>
    <property type="molecule type" value="Genomic_DNA"/>
</dbReference>
<evidence type="ECO:0000313" key="3">
    <source>
        <dbReference type="EMBL" id="KAA9037266.1"/>
    </source>
</evidence>
<dbReference type="Proteomes" id="UP000326903">
    <property type="component" value="Unassembled WGS sequence"/>
</dbReference>
<comment type="caution">
    <text evidence="3">The sequence shown here is derived from an EMBL/GenBank/DDBJ whole genome shotgun (WGS) entry which is preliminary data.</text>
</comment>
<evidence type="ECO:0000256" key="2">
    <source>
        <dbReference type="RuleBase" id="RU000363"/>
    </source>
</evidence>
<dbReference type="PRINTS" id="PR00080">
    <property type="entry name" value="SDRFAMILY"/>
</dbReference>
<proteinExistence type="inferred from homology"/>
<comment type="similarity">
    <text evidence="2">Belongs to the short-chain dehydrogenases/reductases (SDR) family.</text>
</comment>
<dbReference type="Pfam" id="PF00106">
    <property type="entry name" value="adh_short"/>
    <property type="match status" value="1"/>
</dbReference>
<dbReference type="PROSITE" id="PS00061">
    <property type="entry name" value="ADH_SHORT"/>
    <property type="match status" value="1"/>
</dbReference>
<organism evidence="3 4">
    <name type="scientific">Ginsengibacter hankyongi</name>
    <dbReference type="NCBI Taxonomy" id="2607284"/>
    <lineage>
        <taxon>Bacteria</taxon>
        <taxon>Pseudomonadati</taxon>
        <taxon>Bacteroidota</taxon>
        <taxon>Chitinophagia</taxon>
        <taxon>Chitinophagales</taxon>
        <taxon>Chitinophagaceae</taxon>
        <taxon>Ginsengibacter</taxon>
    </lineage>
</organism>